<proteinExistence type="predicted"/>
<dbReference type="AlphaFoldDB" id="A0A2A3LY37"/>
<gene>
    <name evidence="1" type="ORF">CMV24_26790</name>
</gene>
<dbReference type="Proteomes" id="UP000218102">
    <property type="component" value="Unassembled WGS sequence"/>
</dbReference>
<dbReference type="EMBL" id="NTME01000047">
    <property type="protein sequence ID" value="PBJ92532.1"/>
    <property type="molecule type" value="Genomic_DNA"/>
</dbReference>
<organism evidence="1 2">
    <name type="scientific">Pseudomonas plecoglossicida</name>
    <dbReference type="NCBI Taxonomy" id="70775"/>
    <lineage>
        <taxon>Bacteria</taxon>
        <taxon>Pseudomonadati</taxon>
        <taxon>Pseudomonadota</taxon>
        <taxon>Gammaproteobacteria</taxon>
        <taxon>Pseudomonadales</taxon>
        <taxon>Pseudomonadaceae</taxon>
        <taxon>Pseudomonas</taxon>
    </lineage>
</organism>
<name>A0A2A3LY37_PSEDL</name>
<sequence>MLQIPKALLEKRITKESLHRSGKRLLKEIAGRLKLPETSYEIRSCKGGNAVMGEVILHSDHLYLMVHLGSDRVLKVLYRSCEGRKDYSGGMNRYESVSELASTTAAERFIAKLDTLNELGKRQQQQQHNQAA</sequence>
<reference evidence="1 2" key="1">
    <citation type="submission" date="2017-09" db="EMBL/GenBank/DDBJ databases">
        <authorList>
            <person name="Ehlers B."/>
            <person name="Leendertz F.H."/>
        </authorList>
    </citation>
    <scope>NUCLEOTIDE SEQUENCE [LARGE SCALE GENOMIC DNA]</scope>
    <source>
        <strain evidence="1 2">DJ-1</strain>
    </source>
</reference>
<accession>A0A2A3LY37</accession>
<evidence type="ECO:0000313" key="1">
    <source>
        <dbReference type="EMBL" id="PBJ92532.1"/>
    </source>
</evidence>
<comment type="caution">
    <text evidence="1">The sequence shown here is derived from an EMBL/GenBank/DDBJ whole genome shotgun (WGS) entry which is preliminary data.</text>
</comment>
<evidence type="ECO:0000313" key="2">
    <source>
        <dbReference type="Proteomes" id="UP000218102"/>
    </source>
</evidence>
<dbReference type="RefSeq" id="WP_060495350.1">
    <property type="nucleotide sequence ID" value="NZ_NTME01000047.1"/>
</dbReference>
<protein>
    <submittedName>
        <fullName evidence="1">Uncharacterized protein</fullName>
    </submittedName>
</protein>